<dbReference type="PROSITE" id="PS50045">
    <property type="entry name" value="SIGMA54_INTERACT_4"/>
    <property type="match status" value="1"/>
</dbReference>
<evidence type="ECO:0000313" key="11">
    <source>
        <dbReference type="Proteomes" id="UP000014977"/>
    </source>
</evidence>
<feature type="domain" description="Response regulatory" evidence="9">
    <location>
        <begin position="4"/>
        <end position="118"/>
    </location>
</feature>
<gene>
    <name evidence="10" type="ORF">dsmv_0351</name>
</gene>
<evidence type="ECO:0000256" key="7">
    <source>
        <dbReference type="PROSITE-ProRule" id="PRU00169"/>
    </source>
</evidence>
<dbReference type="CDD" id="cd17550">
    <property type="entry name" value="REC_NtrX-like"/>
    <property type="match status" value="1"/>
</dbReference>
<evidence type="ECO:0000256" key="3">
    <source>
        <dbReference type="ARBA" id="ARBA00022840"/>
    </source>
</evidence>
<comment type="caution">
    <text evidence="10">The sequence shown here is derived from an EMBL/GenBank/DDBJ whole genome shotgun (WGS) entry which is preliminary data.</text>
</comment>
<keyword evidence="11" id="KW-1185">Reference proteome</keyword>
<dbReference type="InterPro" id="IPR009057">
    <property type="entry name" value="Homeodomain-like_sf"/>
</dbReference>
<evidence type="ECO:0000256" key="6">
    <source>
        <dbReference type="ARBA" id="ARBA00023163"/>
    </source>
</evidence>
<dbReference type="FunFam" id="3.40.50.300:FF:000006">
    <property type="entry name" value="DNA-binding transcriptional regulator NtrC"/>
    <property type="match status" value="1"/>
</dbReference>
<dbReference type="CDD" id="cd00009">
    <property type="entry name" value="AAA"/>
    <property type="match status" value="1"/>
</dbReference>
<dbReference type="EMBL" id="ATHJ01000094">
    <property type="protein sequence ID" value="EPR38941.1"/>
    <property type="molecule type" value="Genomic_DNA"/>
</dbReference>
<proteinExistence type="predicted"/>
<dbReference type="PANTHER" id="PTHR32071:SF17">
    <property type="entry name" value="TRANSCRIPTIONAL REGULATOR (NTRC FAMILY)"/>
    <property type="match status" value="1"/>
</dbReference>
<dbReference type="eggNOG" id="COG2204">
    <property type="taxonomic scope" value="Bacteria"/>
</dbReference>
<dbReference type="PATRIC" id="fig|1121405.3.peg.2742"/>
<dbReference type="Gene3D" id="1.10.10.60">
    <property type="entry name" value="Homeodomain-like"/>
    <property type="match status" value="1"/>
</dbReference>
<dbReference type="InterPro" id="IPR003593">
    <property type="entry name" value="AAA+_ATPase"/>
</dbReference>
<dbReference type="RefSeq" id="WP_020877013.1">
    <property type="nucleotide sequence ID" value="NZ_ATHJ01000094.1"/>
</dbReference>
<dbReference type="Proteomes" id="UP000014977">
    <property type="component" value="Unassembled WGS sequence"/>
</dbReference>
<dbReference type="InterPro" id="IPR027417">
    <property type="entry name" value="P-loop_NTPase"/>
</dbReference>
<dbReference type="PROSITE" id="PS50110">
    <property type="entry name" value="RESPONSE_REGULATORY"/>
    <property type="match status" value="1"/>
</dbReference>
<dbReference type="PANTHER" id="PTHR32071">
    <property type="entry name" value="TRANSCRIPTIONAL REGULATORY PROTEIN"/>
    <property type="match status" value="1"/>
</dbReference>
<evidence type="ECO:0000256" key="4">
    <source>
        <dbReference type="ARBA" id="ARBA00023012"/>
    </source>
</evidence>
<dbReference type="SUPFAM" id="SSF46689">
    <property type="entry name" value="Homeodomain-like"/>
    <property type="match status" value="1"/>
</dbReference>
<dbReference type="OrthoDB" id="9763792at2"/>
<dbReference type="Gene3D" id="1.10.8.60">
    <property type="match status" value="1"/>
</dbReference>
<dbReference type="PROSITE" id="PS00688">
    <property type="entry name" value="SIGMA54_INTERACT_3"/>
    <property type="match status" value="1"/>
</dbReference>
<keyword evidence="6" id="KW-0804">Transcription</keyword>
<keyword evidence="1 7" id="KW-0597">Phosphoprotein</keyword>
<dbReference type="InterPro" id="IPR011006">
    <property type="entry name" value="CheY-like_superfamily"/>
</dbReference>
<feature type="modified residue" description="4-aspartylphosphate" evidence="7">
    <location>
        <position position="53"/>
    </location>
</feature>
<evidence type="ECO:0000313" key="10">
    <source>
        <dbReference type="EMBL" id="EPR38941.1"/>
    </source>
</evidence>
<dbReference type="FunFam" id="3.40.50.2300:FF:000018">
    <property type="entry name" value="DNA-binding transcriptional regulator NtrC"/>
    <property type="match status" value="1"/>
</dbReference>
<keyword evidence="3" id="KW-0067">ATP-binding</keyword>
<protein>
    <submittedName>
        <fullName evidence="10">Putative two component, sigma54 specific, transcriptional regulator</fullName>
    </submittedName>
</protein>
<evidence type="ECO:0000259" key="9">
    <source>
        <dbReference type="PROSITE" id="PS50110"/>
    </source>
</evidence>
<accession>S7TPR9</accession>
<organism evidence="10 11">
    <name type="scientific">Desulfococcus multivorans DSM 2059</name>
    <dbReference type="NCBI Taxonomy" id="1121405"/>
    <lineage>
        <taxon>Bacteria</taxon>
        <taxon>Pseudomonadati</taxon>
        <taxon>Thermodesulfobacteriota</taxon>
        <taxon>Desulfobacteria</taxon>
        <taxon>Desulfobacterales</taxon>
        <taxon>Desulfococcaceae</taxon>
        <taxon>Desulfococcus</taxon>
    </lineage>
</organism>
<dbReference type="Pfam" id="PF25601">
    <property type="entry name" value="AAA_lid_14"/>
    <property type="match status" value="1"/>
</dbReference>
<dbReference type="InterPro" id="IPR002078">
    <property type="entry name" value="Sigma_54_int"/>
</dbReference>
<dbReference type="InterPro" id="IPR058031">
    <property type="entry name" value="AAA_lid_NorR"/>
</dbReference>
<dbReference type="SUPFAM" id="SSF52540">
    <property type="entry name" value="P-loop containing nucleoside triphosphate hydrolases"/>
    <property type="match status" value="1"/>
</dbReference>
<dbReference type="AlphaFoldDB" id="S7TPR9"/>
<reference evidence="10 11" key="1">
    <citation type="journal article" date="2013" name="Genome Announc.">
        <title>Draft genome sequences for three mercury-methylating, sulfate-reducing bacteria.</title>
        <authorList>
            <person name="Brown S.D."/>
            <person name="Hurt R.A.Jr."/>
            <person name="Gilmour C.C."/>
            <person name="Elias D.A."/>
        </authorList>
    </citation>
    <scope>NUCLEOTIDE SEQUENCE [LARGE SCALE GENOMIC DNA]</scope>
    <source>
        <strain evidence="10 11">DSM 2059</strain>
    </source>
</reference>
<name>S7TPR9_DESML</name>
<dbReference type="STRING" id="897.B2D07_05265"/>
<evidence type="ECO:0000256" key="1">
    <source>
        <dbReference type="ARBA" id="ARBA00022553"/>
    </source>
</evidence>
<evidence type="ECO:0000256" key="2">
    <source>
        <dbReference type="ARBA" id="ARBA00022741"/>
    </source>
</evidence>
<keyword evidence="5" id="KW-0805">Transcription regulation</keyword>
<evidence type="ECO:0000259" key="8">
    <source>
        <dbReference type="PROSITE" id="PS50045"/>
    </source>
</evidence>
<dbReference type="InterPro" id="IPR001789">
    <property type="entry name" value="Sig_transdc_resp-reg_receiver"/>
</dbReference>
<dbReference type="SMART" id="SM00382">
    <property type="entry name" value="AAA"/>
    <property type="match status" value="1"/>
</dbReference>
<sequence>MFPTIMIIDDEPNILKSLGGLLSDEGFEVITANNGYEGLKLIEDKSPDLVLLDIWMPGIDGIETLKEIKKHHPALQVIIITGHGNIETAVKATKLGAFDLIEKPLSIDKVIVDINNALNFRRLEEENRYLRKKTLEKHAINGKSPAIVELKKQIVVVAPTDSWILITGENGTGKELVARTIHQFSKRAEQPLIDINCAAIPEERLESELFGHEKGAVSWSDTRKRGRFEIANDGTLFLDEIGDMSLQTQAKLLRVLQEQTFQRVGGGRDIRVDVRIIAASNKDLETEIEKGNFREDLYHRLNQIPLHVPSLKDRIEDIPVLMNIFLEDRGKKTGPSPTHITPEAMEMLMSYPWPGNVRELKNLIGRLVIILNKTTIEVEDIPFPYNPSAGRSGKSEEELFSIDQLSTAKEMFEMAFIRRKFSQYGNNLTKTAGVIGIDPAELRRKLEQFGVSV</sequence>
<feature type="domain" description="Sigma-54 factor interaction" evidence="8">
    <location>
        <begin position="140"/>
        <end position="369"/>
    </location>
</feature>
<dbReference type="SUPFAM" id="SSF52172">
    <property type="entry name" value="CheY-like"/>
    <property type="match status" value="1"/>
</dbReference>
<dbReference type="Gene3D" id="3.40.50.2300">
    <property type="match status" value="1"/>
</dbReference>
<dbReference type="Pfam" id="PF00072">
    <property type="entry name" value="Response_reg"/>
    <property type="match status" value="1"/>
</dbReference>
<dbReference type="SMART" id="SM00448">
    <property type="entry name" value="REC"/>
    <property type="match status" value="1"/>
</dbReference>
<dbReference type="GO" id="GO:0005524">
    <property type="term" value="F:ATP binding"/>
    <property type="evidence" value="ECO:0007669"/>
    <property type="project" value="UniProtKB-KW"/>
</dbReference>
<keyword evidence="2" id="KW-0547">Nucleotide-binding</keyword>
<dbReference type="Gene3D" id="3.40.50.300">
    <property type="entry name" value="P-loop containing nucleotide triphosphate hydrolases"/>
    <property type="match status" value="1"/>
</dbReference>
<dbReference type="GO" id="GO:0006355">
    <property type="term" value="P:regulation of DNA-templated transcription"/>
    <property type="evidence" value="ECO:0007669"/>
    <property type="project" value="InterPro"/>
</dbReference>
<evidence type="ECO:0000256" key="5">
    <source>
        <dbReference type="ARBA" id="ARBA00023015"/>
    </source>
</evidence>
<dbReference type="GO" id="GO:0000160">
    <property type="term" value="P:phosphorelay signal transduction system"/>
    <property type="evidence" value="ECO:0007669"/>
    <property type="project" value="UniProtKB-KW"/>
</dbReference>
<dbReference type="InterPro" id="IPR025944">
    <property type="entry name" value="Sigma_54_int_dom_CS"/>
</dbReference>
<dbReference type="Pfam" id="PF00158">
    <property type="entry name" value="Sigma54_activat"/>
    <property type="match status" value="1"/>
</dbReference>
<keyword evidence="4" id="KW-0902">Two-component regulatory system</keyword>